<dbReference type="Proteomes" id="UP000002487">
    <property type="component" value="Chromosome"/>
</dbReference>
<dbReference type="KEGG" id="mac:MA_0825"/>
<evidence type="ECO:0000256" key="1">
    <source>
        <dbReference type="SAM" id="Phobius"/>
    </source>
</evidence>
<reference evidence="2 3" key="1">
    <citation type="journal article" date="2002" name="Genome Res.">
        <title>The genome of Methanosarcina acetivorans reveals extensive metabolic and physiological diversity.</title>
        <authorList>
            <person name="Galagan J.E."/>
            <person name="Nusbaum C."/>
            <person name="Roy A."/>
            <person name="Endrizzi M.G."/>
            <person name="Macdonald P."/>
            <person name="FitzHugh W."/>
            <person name="Calvo S."/>
            <person name="Engels R."/>
            <person name="Smirnov S."/>
            <person name="Atnoor D."/>
            <person name="Brown A."/>
            <person name="Allen N."/>
            <person name="Naylor J."/>
            <person name="Stange-Thomann N."/>
            <person name="DeArellano K."/>
            <person name="Johnson R."/>
            <person name="Linton L."/>
            <person name="McEwan P."/>
            <person name="McKernan K."/>
            <person name="Talamas J."/>
            <person name="Tirrell A."/>
            <person name="Ye W."/>
            <person name="Zimmer A."/>
            <person name="Barber R.D."/>
            <person name="Cann I."/>
            <person name="Graham D.E."/>
            <person name="Grahame D.A."/>
            <person name="Guss A."/>
            <person name="Hedderich R."/>
            <person name="Ingram-Smith C."/>
            <person name="Kuettner C.H."/>
            <person name="Krzycki J.A."/>
            <person name="Leigh J.A."/>
            <person name="Li W."/>
            <person name="Liu J."/>
            <person name="Mukhopadhyay B."/>
            <person name="Reeve J.N."/>
            <person name="Smith K."/>
            <person name="Springer T.A."/>
            <person name="Umayam L.A."/>
            <person name="White O."/>
            <person name="White R.H."/>
            <person name="de Macario E.C."/>
            <person name="Ferry J.G."/>
            <person name="Jarrell K.F."/>
            <person name="Jing H."/>
            <person name="Macario A.J.L."/>
            <person name="Paulsen I."/>
            <person name="Pritchett M."/>
            <person name="Sowers K.R."/>
            <person name="Swanson R.V."/>
            <person name="Zinder S.H."/>
            <person name="Lander E."/>
            <person name="Metcalf W.W."/>
            <person name="Birren B."/>
        </authorList>
    </citation>
    <scope>NUCLEOTIDE SEQUENCE [LARGE SCALE GENOMIC DNA]</scope>
    <source>
        <strain evidence="3">ATCC 35395 / DSM 2834 / JCM 12185 / C2A</strain>
    </source>
</reference>
<keyword evidence="1" id="KW-1133">Transmembrane helix</keyword>
<dbReference type="HOGENOM" id="CLU_1551810_0_0_2"/>
<feature type="transmembrane region" description="Helical" evidence="1">
    <location>
        <begin position="154"/>
        <end position="171"/>
    </location>
</feature>
<name>Q8TSH1_METAC</name>
<protein>
    <submittedName>
        <fullName evidence="2">Uncharacterized protein</fullName>
    </submittedName>
</protein>
<organism evidence="2 3">
    <name type="scientific">Methanosarcina acetivorans (strain ATCC 35395 / DSM 2834 / JCM 12185 / C2A)</name>
    <dbReference type="NCBI Taxonomy" id="188937"/>
    <lineage>
        <taxon>Archaea</taxon>
        <taxon>Methanobacteriati</taxon>
        <taxon>Methanobacteriota</taxon>
        <taxon>Stenosarchaea group</taxon>
        <taxon>Methanomicrobia</taxon>
        <taxon>Methanosarcinales</taxon>
        <taxon>Methanosarcinaceae</taxon>
        <taxon>Methanosarcina</taxon>
    </lineage>
</organism>
<dbReference type="InParanoid" id="Q8TSH1"/>
<dbReference type="AlphaFoldDB" id="Q8TSH1"/>
<dbReference type="EMBL" id="AE010299">
    <property type="protein sequence ID" value="AAM04264.1"/>
    <property type="molecule type" value="Genomic_DNA"/>
</dbReference>
<evidence type="ECO:0000313" key="2">
    <source>
        <dbReference type="EMBL" id="AAM04264.1"/>
    </source>
</evidence>
<feature type="transmembrane region" description="Helical" evidence="1">
    <location>
        <begin position="129"/>
        <end position="148"/>
    </location>
</feature>
<dbReference type="EnsemblBacteria" id="AAM04264">
    <property type="protein sequence ID" value="AAM04264"/>
    <property type="gene ID" value="MA_0825"/>
</dbReference>
<keyword evidence="1" id="KW-0812">Transmembrane</keyword>
<accession>Q8TSH1</accession>
<feature type="transmembrane region" description="Helical" evidence="1">
    <location>
        <begin position="91"/>
        <end position="108"/>
    </location>
</feature>
<gene>
    <name evidence="2" type="ordered locus">MA_0825</name>
</gene>
<keyword evidence="3" id="KW-1185">Reference proteome</keyword>
<sequence length="172" mass="19754">MPTRILIGLFRVLFQFDMIKVIKSGLSLVSLTSLSIVSSSERPSSFSSFMRSKTCWETSEYSLMSFLWPHTSPSSKAMFCIERYICAELEIVLLYELGMWIAFISGHFRMSLKMSLLDGLNARWTISSLIFKVSISSFELTTLIFIFITVLSRFLEFVLGFNLGLFWVSLFN</sequence>
<proteinExistence type="predicted"/>
<evidence type="ECO:0000313" key="3">
    <source>
        <dbReference type="Proteomes" id="UP000002487"/>
    </source>
</evidence>
<keyword evidence="1" id="KW-0472">Membrane</keyword>